<evidence type="ECO:0000313" key="2">
    <source>
        <dbReference type="Proteomes" id="UP001177670"/>
    </source>
</evidence>
<protein>
    <submittedName>
        <fullName evidence="1">Uncharacterized protein</fullName>
    </submittedName>
</protein>
<feature type="non-terminal residue" evidence="1">
    <location>
        <position position="71"/>
    </location>
</feature>
<evidence type="ECO:0000313" key="1">
    <source>
        <dbReference type="EMBL" id="KAK1135590.1"/>
    </source>
</evidence>
<dbReference type="EMBL" id="JAHYIQ010000001">
    <property type="protein sequence ID" value="KAK1135590.1"/>
    <property type="molecule type" value="Genomic_DNA"/>
</dbReference>
<accession>A0AA40KWK2</accession>
<sequence length="71" mass="8195">LAVSSYACLLCEQQRTSTIVIKHRSNGAAWHTYLITLTRYLTRRINYRSLIPVQDDSEQRLRSNEETVAAL</sequence>
<dbReference type="Proteomes" id="UP001177670">
    <property type="component" value="Unassembled WGS sequence"/>
</dbReference>
<gene>
    <name evidence="1" type="ORF">K0M31_000179</name>
</gene>
<proteinExistence type="predicted"/>
<comment type="caution">
    <text evidence="1">The sequence shown here is derived from an EMBL/GenBank/DDBJ whole genome shotgun (WGS) entry which is preliminary data.</text>
</comment>
<organism evidence="1 2">
    <name type="scientific">Melipona bicolor</name>
    <dbReference type="NCBI Taxonomy" id="60889"/>
    <lineage>
        <taxon>Eukaryota</taxon>
        <taxon>Metazoa</taxon>
        <taxon>Ecdysozoa</taxon>
        <taxon>Arthropoda</taxon>
        <taxon>Hexapoda</taxon>
        <taxon>Insecta</taxon>
        <taxon>Pterygota</taxon>
        <taxon>Neoptera</taxon>
        <taxon>Endopterygota</taxon>
        <taxon>Hymenoptera</taxon>
        <taxon>Apocrita</taxon>
        <taxon>Aculeata</taxon>
        <taxon>Apoidea</taxon>
        <taxon>Anthophila</taxon>
        <taxon>Apidae</taxon>
        <taxon>Melipona</taxon>
    </lineage>
</organism>
<keyword evidence="2" id="KW-1185">Reference proteome</keyword>
<name>A0AA40KWK2_9HYME</name>
<reference evidence="1" key="1">
    <citation type="submission" date="2021-10" db="EMBL/GenBank/DDBJ databases">
        <title>Melipona bicolor Genome sequencing and assembly.</title>
        <authorList>
            <person name="Araujo N.S."/>
            <person name="Arias M.C."/>
        </authorList>
    </citation>
    <scope>NUCLEOTIDE SEQUENCE</scope>
    <source>
        <strain evidence="1">USP_2M_L1-L4_2017</strain>
        <tissue evidence="1">Whole body</tissue>
    </source>
</reference>
<feature type="non-terminal residue" evidence="1">
    <location>
        <position position="1"/>
    </location>
</feature>
<dbReference type="AlphaFoldDB" id="A0AA40KWK2"/>